<gene>
    <name evidence="1" type="ORF">L1049_003427</name>
</gene>
<comment type="caution">
    <text evidence="1">The sequence shown here is derived from an EMBL/GenBank/DDBJ whole genome shotgun (WGS) entry which is preliminary data.</text>
</comment>
<proteinExistence type="predicted"/>
<dbReference type="Proteomes" id="UP001415857">
    <property type="component" value="Unassembled WGS sequence"/>
</dbReference>
<sequence length="108" mass="11706">MVVIGGRASGFPSSSQAMPNSSISYPWIKPFSDHGSISDQQIPFFPARGMKMNNIIWRKKNCKSGFGPFSGIPLLVGDAGIFSYLCEPTLTPATSPHNNSYLKSQPVI</sequence>
<dbReference type="AlphaFoldDB" id="A0AAP0N5K0"/>
<evidence type="ECO:0000313" key="1">
    <source>
        <dbReference type="EMBL" id="KAK9266980.1"/>
    </source>
</evidence>
<protein>
    <submittedName>
        <fullName evidence="1">Uncharacterized protein</fullName>
    </submittedName>
</protein>
<reference evidence="1 2" key="1">
    <citation type="journal article" date="2024" name="Plant J.">
        <title>Genome sequences and population genomics reveal climatic adaptation and genomic divergence between two closely related sweetgum species.</title>
        <authorList>
            <person name="Xu W.Q."/>
            <person name="Ren C.Q."/>
            <person name="Zhang X.Y."/>
            <person name="Comes H.P."/>
            <person name="Liu X.H."/>
            <person name="Li Y.G."/>
            <person name="Kettle C.J."/>
            <person name="Jalonen R."/>
            <person name="Gaisberger H."/>
            <person name="Ma Y.Z."/>
            <person name="Qiu Y.X."/>
        </authorList>
    </citation>
    <scope>NUCLEOTIDE SEQUENCE [LARGE SCALE GENOMIC DNA]</scope>
    <source>
        <strain evidence="1">Hangzhou</strain>
    </source>
</reference>
<accession>A0AAP0N5K0</accession>
<name>A0AAP0N5K0_LIQFO</name>
<evidence type="ECO:0000313" key="2">
    <source>
        <dbReference type="Proteomes" id="UP001415857"/>
    </source>
</evidence>
<keyword evidence="2" id="KW-1185">Reference proteome</keyword>
<organism evidence="1 2">
    <name type="scientific">Liquidambar formosana</name>
    <name type="common">Formosan gum</name>
    <dbReference type="NCBI Taxonomy" id="63359"/>
    <lineage>
        <taxon>Eukaryota</taxon>
        <taxon>Viridiplantae</taxon>
        <taxon>Streptophyta</taxon>
        <taxon>Embryophyta</taxon>
        <taxon>Tracheophyta</taxon>
        <taxon>Spermatophyta</taxon>
        <taxon>Magnoliopsida</taxon>
        <taxon>eudicotyledons</taxon>
        <taxon>Gunneridae</taxon>
        <taxon>Pentapetalae</taxon>
        <taxon>Saxifragales</taxon>
        <taxon>Altingiaceae</taxon>
        <taxon>Liquidambar</taxon>
    </lineage>
</organism>
<dbReference type="EMBL" id="JBBPBK010000037">
    <property type="protein sequence ID" value="KAK9266980.1"/>
    <property type="molecule type" value="Genomic_DNA"/>
</dbReference>